<protein>
    <submittedName>
        <fullName evidence="2">Uncharacterized protein</fullName>
    </submittedName>
</protein>
<comment type="caution">
    <text evidence="2">The sequence shown here is derived from an EMBL/GenBank/DDBJ whole genome shotgun (WGS) entry which is preliminary data.</text>
</comment>
<keyword evidence="3" id="KW-1185">Reference proteome</keyword>
<reference evidence="2" key="1">
    <citation type="submission" date="2021-05" db="EMBL/GenBank/DDBJ databases">
        <authorList>
            <person name="Stam R."/>
        </authorList>
    </citation>
    <scope>NUCLEOTIDE SEQUENCE</scope>
    <source>
        <strain evidence="2">CS162</strain>
    </source>
</reference>
<dbReference type="GeneID" id="67018886"/>
<evidence type="ECO:0000256" key="1">
    <source>
        <dbReference type="SAM" id="MobiDB-lite"/>
    </source>
</evidence>
<dbReference type="Proteomes" id="UP000676310">
    <property type="component" value="Unassembled WGS sequence"/>
</dbReference>
<accession>A0A8J2N321</accession>
<name>A0A8J2N321_9PLEO</name>
<feature type="region of interest" description="Disordered" evidence="1">
    <location>
        <begin position="204"/>
        <end position="224"/>
    </location>
</feature>
<evidence type="ECO:0000313" key="2">
    <source>
        <dbReference type="EMBL" id="CAG5166540.1"/>
    </source>
</evidence>
<feature type="region of interest" description="Disordered" evidence="1">
    <location>
        <begin position="9"/>
        <end position="29"/>
    </location>
</feature>
<dbReference type="RefSeq" id="XP_043170502.1">
    <property type="nucleotide sequence ID" value="XM_043314567.1"/>
</dbReference>
<proteinExistence type="predicted"/>
<dbReference type="EMBL" id="CAJRGZ010000019">
    <property type="protein sequence ID" value="CAG5166540.1"/>
    <property type="molecule type" value="Genomic_DNA"/>
</dbReference>
<sequence length="224" mass="23721">MSLNAFLFRPPGDDADGSDGPGVPTHGTTALHEQHPRFRARYMLCHLSGTLPAAQPYLFNQSTFLTSIASSAPSVASLGLRCVTPTYKGWTRRNSGRALWGNDEDVASPTGASLSSSSLQAGDSGPGFANTLNRLTRALFSITKDNRAGDISQTVYSVPTPASVKRLLPTPQAAASLTETTNLSLATHYTNFSTQAVVPLTGTTSLFLPPPPPDLEPYTTGQTR</sequence>
<organism evidence="2 3">
    <name type="scientific">Alternaria atra</name>
    <dbReference type="NCBI Taxonomy" id="119953"/>
    <lineage>
        <taxon>Eukaryota</taxon>
        <taxon>Fungi</taxon>
        <taxon>Dikarya</taxon>
        <taxon>Ascomycota</taxon>
        <taxon>Pezizomycotina</taxon>
        <taxon>Dothideomycetes</taxon>
        <taxon>Pleosporomycetidae</taxon>
        <taxon>Pleosporales</taxon>
        <taxon>Pleosporineae</taxon>
        <taxon>Pleosporaceae</taxon>
        <taxon>Alternaria</taxon>
        <taxon>Alternaria sect. Ulocladioides</taxon>
    </lineage>
</organism>
<evidence type="ECO:0000313" key="3">
    <source>
        <dbReference type="Proteomes" id="UP000676310"/>
    </source>
</evidence>
<gene>
    <name evidence="2" type="ORF">ALTATR162_LOCUS6941</name>
</gene>
<dbReference type="AlphaFoldDB" id="A0A8J2N321"/>